<keyword evidence="2" id="KW-1185">Reference proteome</keyword>
<name>A0ABT5X538_9EURY</name>
<evidence type="ECO:0000313" key="1">
    <source>
        <dbReference type="EMBL" id="MDF0589818.1"/>
    </source>
</evidence>
<protein>
    <submittedName>
        <fullName evidence="1">Uncharacterized protein</fullName>
    </submittedName>
</protein>
<gene>
    <name evidence="1" type="ORF">P0O15_01315</name>
</gene>
<organism evidence="1 2">
    <name type="scientific">Candidatus Methanocrinis natronophilus</name>
    <dbReference type="NCBI Taxonomy" id="3033396"/>
    <lineage>
        <taxon>Archaea</taxon>
        <taxon>Methanobacteriati</taxon>
        <taxon>Methanobacteriota</taxon>
        <taxon>Stenosarchaea group</taxon>
        <taxon>Methanomicrobia</taxon>
        <taxon>Methanotrichales</taxon>
        <taxon>Methanotrichaceae</taxon>
        <taxon>Methanocrinis</taxon>
    </lineage>
</organism>
<dbReference type="PANTHER" id="PTHR42754">
    <property type="entry name" value="ENDOGLUCANASE"/>
    <property type="match status" value="1"/>
</dbReference>
<evidence type="ECO:0000313" key="2">
    <source>
        <dbReference type="Proteomes" id="UP001220010"/>
    </source>
</evidence>
<dbReference type="RefSeq" id="WP_316965576.1">
    <property type="nucleotide sequence ID" value="NZ_JARFPK010000003.1"/>
</dbReference>
<dbReference type="EMBL" id="JARFPK010000003">
    <property type="protein sequence ID" value="MDF0589818.1"/>
    <property type="molecule type" value="Genomic_DNA"/>
</dbReference>
<comment type="caution">
    <text evidence="1">The sequence shown here is derived from an EMBL/GenBank/DDBJ whole genome shotgun (WGS) entry which is preliminary data.</text>
</comment>
<dbReference type="Proteomes" id="UP001220010">
    <property type="component" value="Unassembled WGS sequence"/>
</dbReference>
<accession>A0ABT5X538</accession>
<sequence length="409" mass="43011">MVGYRPMTMDAAGSRMKRGIVRRSLFPILSVIGAALLISTMVQTALGQPPELKWEKTFGGAGDERGLSLLEGRDSGLIVAGYTGSKGAGERDVFLIKTDKEGEVVWERTIGGPGRDEGWALVETSDGFAIAGVTDSGGSGKKDLLLVKTDAEGYEKWKKTYGGAGDDWGVALLYTRDGFIVAGVTTSGESGGSDGWIVKTDPDGNGEWEVVIGGSKDDGFSSMVEVEGGYVLAGTTESYGAGGKDVWLVKTDLQGERIWEKTFGKGSDERGNSIIDLGDGLLVVGVTEDLASGGRDLFLVKTDYEGEKLWEKTLGGTGDDGGMGAVVVAGGIVILGHTDSQGMGSQDLWLLKVSFEGDELWEKTFAGTGFDLGRSIVSTKDGKMAVAGWTKSGGSGGEDLWLLKTQKPK</sequence>
<reference evidence="1 2" key="1">
    <citation type="submission" date="2023-03" db="EMBL/GenBank/DDBJ databases">
        <title>WGS of Methanotrichaceae archaeon Mx.</title>
        <authorList>
            <person name="Sorokin D.Y."/>
            <person name="Merkel A.Y."/>
        </authorList>
    </citation>
    <scope>NUCLEOTIDE SEQUENCE [LARGE SCALE GENOMIC DNA]</scope>
    <source>
        <strain evidence="1 2">Mx</strain>
    </source>
</reference>
<dbReference type="PANTHER" id="PTHR42754:SF1">
    <property type="entry name" value="LIPOPROTEIN"/>
    <property type="match status" value="1"/>
</dbReference>
<proteinExistence type="predicted"/>